<comment type="subcellular location">
    <subcellularLocation>
        <location evidence="3">Cytoplasm</location>
    </subcellularLocation>
</comment>
<name>A0ABV3DNQ8_9ACTN</name>
<keyword evidence="2 3" id="KW-0143">Chaperone</keyword>
<dbReference type="PANTHER" id="PTHR33643">
    <property type="entry name" value="UREASE ACCESSORY PROTEIN D"/>
    <property type="match status" value="1"/>
</dbReference>
<protein>
    <recommendedName>
        <fullName evidence="3">Urease accessory protein UreD</fullName>
    </recommendedName>
</protein>
<dbReference type="Proteomes" id="UP001551482">
    <property type="component" value="Unassembled WGS sequence"/>
</dbReference>
<evidence type="ECO:0000313" key="4">
    <source>
        <dbReference type="EMBL" id="MEU8137378.1"/>
    </source>
</evidence>
<dbReference type="HAMAP" id="MF_01384">
    <property type="entry name" value="UreD"/>
    <property type="match status" value="1"/>
</dbReference>
<dbReference type="PANTHER" id="PTHR33643:SF1">
    <property type="entry name" value="UREASE ACCESSORY PROTEIN D"/>
    <property type="match status" value="1"/>
</dbReference>
<evidence type="ECO:0000256" key="3">
    <source>
        <dbReference type="HAMAP-Rule" id="MF_01384"/>
    </source>
</evidence>
<evidence type="ECO:0000313" key="5">
    <source>
        <dbReference type="Proteomes" id="UP001551482"/>
    </source>
</evidence>
<dbReference type="Pfam" id="PF01774">
    <property type="entry name" value="UreD"/>
    <property type="match status" value="1"/>
</dbReference>
<comment type="similarity">
    <text evidence="1 3">Belongs to the UreD family.</text>
</comment>
<dbReference type="InterPro" id="IPR002669">
    <property type="entry name" value="UreD"/>
</dbReference>
<organism evidence="4 5">
    <name type="scientific">Streptodolium elevatio</name>
    <dbReference type="NCBI Taxonomy" id="3157996"/>
    <lineage>
        <taxon>Bacteria</taxon>
        <taxon>Bacillati</taxon>
        <taxon>Actinomycetota</taxon>
        <taxon>Actinomycetes</taxon>
        <taxon>Kitasatosporales</taxon>
        <taxon>Streptomycetaceae</taxon>
        <taxon>Streptodolium</taxon>
    </lineage>
</organism>
<keyword evidence="5" id="KW-1185">Reference proteome</keyword>
<comment type="subunit">
    <text evidence="3">UreD, UreF and UreG form a complex that acts as a GTP-hydrolysis-dependent molecular chaperone, activating the urease apoprotein by helping to assemble the nickel containing metallocenter of UreC. The UreE protein probably delivers the nickel.</text>
</comment>
<accession>A0ABV3DNQ8</accession>
<dbReference type="RefSeq" id="WP_358359184.1">
    <property type="nucleotide sequence ID" value="NZ_JBEZFP010000087.1"/>
</dbReference>
<gene>
    <name evidence="3" type="primary">ureD</name>
    <name evidence="4" type="ORF">AB0C36_28175</name>
</gene>
<sequence length="310" mass="33595">MPSPTVDRLSPEYYEPARVPPRLAALAGPPDTLPSGSPAKVGILDLAFEHQAGRTELVGRYQKSPLQLMRPLYVDPHLPDMAFVYVMATGGGIAQADRYRMDVRCGPDTRVHVTTQAATKVYGMEHDYATQLVRLTAEPGSYVEYLPDPLIPFARARFYQHTSVTVAPGATAVVGETVAAGRLARDERHAYHHLATDLEFRRPDGTLLAVDTLRLEAGAAAGPAVQAGHDHVSSLFVVTDRAPKEIADALHAALAFLELPYGVSILPHDCGAWIRILGDSPPRIAEAQHAAWSSVRRLLTDGPAPDLRKP</sequence>
<keyword evidence="3" id="KW-0963">Cytoplasm</keyword>
<keyword evidence="3" id="KW-0996">Nickel insertion</keyword>
<dbReference type="EMBL" id="JBEZFP010000087">
    <property type="protein sequence ID" value="MEU8137378.1"/>
    <property type="molecule type" value="Genomic_DNA"/>
</dbReference>
<evidence type="ECO:0000256" key="2">
    <source>
        <dbReference type="ARBA" id="ARBA00023186"/>
    </source>
</evidence>
<evidence type="ECO:0000256" key="1">
    <source>
        <dbReference type="ARBA" id="ARBA00007177"/>
    </source>
</evidence>
<reference evidence="4 5" key="1">
    <citation type="submission" date="2024-06" db="EMBL/GenBank/DDBJ databases">
        <title>The Natural Products Discovery Center: Release of the First 8490 Sequenced Strains for Exploring Actinobacteria Biosynthetic Diversity.</title>
        <authorList>
            <person name="Kalkreuter E."/>
            <person name="Kautsar S.A."/>
            <person name="Yang D."/>
            <person name="Bader C.D."/>
            <person name="Teijaro C.N."/>
            <person name="Fluegel L."/>
            <person name="Davis C.M."/>
            <person name="Simpson J.R."/>
            <person name="Lauterbach L."/>
            <person name="Steele A.D."/>
            <person name="Gui C."/>
            <person name="Meng S."/>
            <person name="Li G."/>
            <person name="Viehrig K."/>
            <person name="Ye F."/>
            <person name="Su P."/>
            <person name="Kiefer A.F."/>
            <person name="Nichols A."/>
            <person name="Cepeda A.J."/>
            <person name="Yan W."/>
            <person name="Fan B."/>
            <person name="Jiang Y."/>
            <person name="Adhikari A."/>
            <person name="Zheng C.-J."/>
            <person name="Schuster L."/>
            <person name="Cowan T.M."/>
            <person name="Smanski M.J."/>
            <person name="Chevrette M.G."/>
            <person name="De Carvalho L.P.S."/>
            <person name="Shen B."/>
        </authorList>
    </citation>
    <scope>NUCLEOTIDE SEQUENCE [LARGE SCALE GENOMIC DNA]</scope>
    <source>
        <strain evidence="4 5">NPDC048946</strain>
    </source>
</reference>
<proteinExistence type="inferred from homology"/>
<comment type="function">
    <text evidence="3">Required for maturation of urease via the functional incorporation of the urease nickel metallocenter.</text>
</comment>
<comment type="caution">
    <text evidence="4">The sequence shown here is derived from an EMBL/GenBank/DDBJ whole genome shotgun (WGS) entry which is preliminary data.</text>
</comment>